<evidence type="ECO:0000313" key="2">
    <source>
        <dbReference type="Proteomes" id="UP000193144"/>
    </source>
</evidence>
<organism evidence="1 2">
    <name type="scientific">Clohesyomyces aquaticus</name>
    <dbReference type="NCBI Taxonomy" id="1231657"/>
    <lineage>
        <taxon>Eukaryota</taxon>
        <taxon>Fungi</taxon>
        <taxon>Dikarya</taxon>
        <taxon>Ascomycota</taxon>
        <taxon>Pezizomycotina</taxon>
        <taxon>Dothideomycetes</taxon>
        <taxon>Pleosporomycetidae</taxon>
        <taxon>Pleosporales</taxon>
        <taxon>Lindgomycetaceae</taxon>
        <taxon>Clohesyomyces</taxon>
    </lineage>
</organism>
<evidence type="ECO:0000313" key="1">
    <source>
        <dbReference type="EMBL" id="ORX93640.1"/>
    </source>
</evidence>
<comment type="caution">
    <text evidence="1">The sequence shown here is derived from an EMBL/GenBank/DDBJ whole genome shotgun (WGS) entry which is preliminary data.</text>
</comment>
<gene>
    <name evidence="1" type="ORF">BCR34DRAFT_620312</name>
</gene>
<dbReference type="Proteomes" id="UP000193144">
    <property type="component" value="Unassembled WGS sequence"/>
</dbReference>
<dbReference type="EMBL" id="MCFA01000333">
    <property type="protein sequence ID" value="ORX93640.1"/>
    <property type="molecule type" value="Genomic_DNA"/>
</dbReference>
<proteinExistence type="predicted"/>
<protein>
    <submittedName>
        <fullName evidence="1">Uncharacterized protein</fullName>
    </submittedName>
</protein>
<reference evidence="1 2" key="1">
    <citation type="submission" date="2016-07" db="EMBL/GenBank/DDBJ databases">
        <title>Pervasive Adenine N6-methylation of Active Genes in Fungi.</title>
        <authorList>
            <consortium name="DOE Joint Genome Institute"/>
            <person name="Mondo S.J."/>
            <person name="Dannebaum R.O."/>
            <person name="Kuo R.C."/>
            <person name="Labutti K."/>
            <person name="Haridas S."/>
            <person name="Kuo A."/>
            <person name="Salamov A."/>
            <person name="Ahrendt S.R."/>
            <person name="Lipzen A."/>
            <person name="Sullivan W."/>
            <person name="Andreopoulos W.B."/>
            <person name="Clum A."/>
            <person name="Lindquist E."/>
            <person name="Daum C."/>
            <person name="Ramamoorthy G.K."/>
            <person name="Gryganskyi A."/>
            <person name="Culley D."/>
            <person name="Magnuson J.K."/>
            <person name="James T.Y."/>
            <person name="O'Malley M.A."/>
            <person name="Stajich J.E."/>
            <person name="Spatafora J.W."/>
            <person name="Visel A."/>
            <person name="Grigoriev I.V."/>
        </authorList>
    </citation>
    <scope>NUCLEOTIDE SEQUENCE [LARGE SCALE GENOMIC DNA]</scope>
    <source>
        <strain evidence="1 2">CBS 115471</strain>
    </source>
</reference>
<accession>A0A1Y1Y6J0</accession>
<keyword evidence="2" id="KW-1185">Reference proteome</keyword>
<name>A0A1Y1Y6J0_9PLEO</name>
<sequence length="417" mass="47627">MSLVHTHTVACGACGAPNPYETRNRQFISLQEQWEVLQQLSDRDIVGADDVTLDNFMLACELGAERLTKCRGKPPSLRFEILSCKLPPEIKQRVVEDLQLLLIVMSKSTTIAAIQTILHEGLVQNIFQRQPDTMLLQAFVLVQQIAEWWGLEKEQNETIKLDDSYSAHENAETLMTEFFPVAKSESAIEYMLTNDMKTQLLGVLRLHRRNKEEMKQRYLIWGPHFLEITLMPHKLPWVKYLPSGLFTLLWRASRGSILEVHQLMIQLEFPPSSRRCLVLVVVGFMRVPEIKDKLVVWASSERAEVRELLKESNQAITWAMDMGDLDNRALALLAHALLSDEIAPPEKQGKARCSSDHPNGPTVRERLRSLLPDLYKAKDRPKVDLVLDYLARIGDPVETMVELRHLGEVFAKFASTI</sequence>
<dbReference type="AlphaFoldDB" id="A0A1Y1Y6J0"/>